<reference evidence="1 2" key="1">
    <citation type="journal article" date="2018" name="Front. Plant Sci.">
        <title>Red Clover (Trifolium pratense) and Zigzag Clover (T. medium) - A Picture of Genomic Similarities and Differences.</title>
        <authorList>
            <person name="Dluhosova J."/>
            <person name="Istvanek J."/>
            <person name="Nedelnik J."/>
            <person name="Repkova J."/>
        </authorList>
    </citation>
    <scope>NUCLEOTIDE SEQUENCE [LARGE SCALE GENOMIC DNA]</scope>
    <source>
        <strain evidence="2">cv. 10/8</strain>
        <tissue evidence="1">Leaf</tissue>
    </source>
</reference>
<keyword evidence="2" id="KW-1185">Reference proteome</keyword>
<name>A0A392VUG8_9FABA</name>
<sequence length="40" mass="4497">MSNGETPNNFETFTEVSVPEFVASGKCFQCTFVDDKTLFE</sequence>
<evidence type="ECO:0000313" key="2">
    <source>
        <dbReference type="Proteomes" id="UP000265520"/>
    </source>
</evidence>
<dbReference type="AlphaFoldDB" id="A0A392VUG8"/>
<proteinExistence type="predicted"/>
<protein>
    <submittedName>
        <fullName evidence="1">Uncharacterized protein</fullName>
    </submittedName>
</protein>
<dbReference type="EMBL" id="LXQA011284733">
    <property type="protein sequence ID" value="MCI91886.1"/>
    <property type="molecule type" value="Genomic_DNA"/>
</dbReference>
<feature type="non-terminal residue" evidence="1">
    <location>
        <position position="40"/>
    </location>
</feature>
<organism evidence="1 2">
    <name type="scientific">Trifolium medium</name>
    <dbReference type="NCBI Taxonomy" id="97028"/>
    <lineage>
        <taxon>Eukaryota</taxon>
        <taxon>Viridiplantae</taxon>
        <taxon>Streptophyta</taxon>
        <taxon>Embryophyta</taxon>
        <taxon>Tracheophyta</taxon>
        <taxon>Spermatophyta</taxon>
        <taxon>Magnoliopsida</taxon>
        <taxon>eudicotyledons</taxon>
        <taxon>Gunneridae</taxon>
        <taxon>Pentapetalae</taxon>
        <taxon>rosids</taxon>
        <taxon>fabids</taxon>
        <taxon>Fabales</taxon>
        <taxon>Fabaceae</taxon>
        <taxon>Papilionoideae</taxon>
        <taxon>50 kb inversion clade</taxon>
        <taxon>NPAAA clade</taxon>
        <taxon>Hologalegina</taxon>
        <taxon>IRL clade</taxon>
        <taxon>Trifolieae</taxon>
        <taxon>Trifolium</taxon>
    </lineage>
</organism>
<comment type="caution">
    <text evidence="1">The sequence shown here is derived from an EMBL/GenBank/DDBJ whole genome shotgun (WGS) entry which is preliminary data.</text>
</comment>
<evidence type="ECO:0000313" key="1">
    <source>
        <dbReference type="EMBL" id="MCI91886.1"/>
    </source>
</evidence>
<dbReference type="Proteomes" id="UP000265520">
    <property type="component" value="Unassembled WGS sequence"/>
</dbReference>
<accession>A0A392VUG8</accession>